<dbReference type="Pfam" id="PF12680">
    <property type="entry name" value="SnoaL_2"/>
    <property type="match status" value="1"/>
</dbReference>
<name>A0ABS9X5D2_9GAMM</name>
<dbReference type="RefSeq" id="WP_242288297.1">
    <property type="nucleotide sequence ID" value="NZ_JAKKSL010000005.1"/>
</dbReference>
<dbReference type="SUPFAM" id="SSF54427">
    <property type="entry name" value="NTF2-like"/>
    <property type="match status" value="1"/>
</dbReference>
<protein>
    <submittedName>
        <fullName evidence="2">Nuclear transport factor 2 family protein</fullName>
    </submittedName>
</protein>
<accession>A0ABS9X5D2</accession>
<dbReference type="InterPro" id="IPR032710">
    <property type="entry name" value="NTF2-like_dom_sf"/>
</dbReference>
<feature type="domain" description="SnoaL-like" evidence="1">
    <location>
        <begin position="164"/>
        <end position="269"/>
    </location>
</feature>
<evidence type="ECO:0000259" key="1">
    <source>
        <dbReference type="Pfam" id="PF12680"/>
    </source>
</evidence>
<comment type="caution">
    <text evidence="2">The sequence shown here is derived from an EMBL/GenBank/DDBJ whole genome shotgun (WGS) entry which is preliminary data.</text>
</comment>
<proteinExistence type="predicted"/>
<sequence length="290" mass="33822">MMFNQLIALYTEGDLAQLSSRILHSTAWKQHDFTAYGSMQINKLWLKSLEQFGFLQVTKRHEIQGDNFSALYVELSKESALENEYVSLTFFFEHNNEHIKRLHCVVDTLALARLLQQEPSVLINALPTPDPLLLSQFDHQLHPKSYHAIPNDVCNLPSHISDTVNQWWNIWQEKQLVGFKSIYSDTAQIQIAGFGSHEGFKQLRDFQLKVHNRMNRSYCQLENICVDKDENSLAVKWHIDGDYIDNGKIKRIRVPVISVLMIENKRIVEEQLQIDWLALYKQYGLSYPFV</sequence>
<dbReference type="Gene3D" id="3.10.450.50">
    <property type="match status" value="1"/>
</dbReference>
<dbReference type="EMBL" id="JAKKSL010000005">
    <property type="protein sequence ID" value="MCI2285414.1"/>
    <property type="molecule type" value="Genomic_DNA"/>
</dbReference>
<reference evidence="2" key="1">
    <citation type="submission" date="2022-01" db="EMBL/GenBank/DDBJ databases">
        <title>Colwellia maritima, isolated from seawater.</title>
        <authorList>
            <person name="Kristyanto S."/>
            <person name="Jung J."/>
            <person name="Jeon C.O."/>
        </authorList>
    </citation>
    <scope>NUCLEOTIDE SEQUENCE</scope>
    <source>
        <strain evidence="2">MSW7</strain>
    </source>
</reference>
<gene>
    <name evidence="2" type="ORF">L3081_21045</name>
</gene>
<evidence type="ECO:0000313" key="2">
    <source>
        <dbReference type="EMBL" id="MCI2285414.1"/>
    </source>
</evidence>
<keyword evidence="3" id="KW-1185">Reference proteome</keyword>
<organism evidence="2 3">
    <name type="scientific">Colwellia maritima</name>
    <dbReference type="NCBI Taxonomy" id="2912588"/>
    <lineage>
        <taxon>Bacteria</taxon>
        <taxon>Pseudomonadati</taxon>
        <taxon>Pseudomonadota</taxon>
        <taxon>Gammaproteobacteria</taxon>
        <taxon>Alteromonadales</taxon>
        <taxon>Colwelliaceae</taxon>
        <taxon>Colwellia</taxon>
    </lineage>
</organism>
<dbReference type="Proteomes" id="UP001139646">
    <property type="component" value="Unassembled WGS sequence"/>
</dbReference>
<dbReference type="InterPro" id="IPR037401">
    <property type="entry name" value="SnoaL-like"/>
</dbReference>
<evidence type="ECO:0000313" key="3">
    <source>
        <dbReference type="Proteomes" id="UP001139646"/>
    </source>
</evidence>